<comment type="similarity">
    <text evidence="6">Belongs to the bacillales FliT family.</text>
</comment>
<evidence type="ECO:0000256" key="6">
    <source>
        <dbReference type="ARBA" id="ARBA00093785"/>
    </source>
</evidence>
<comment type="function">
    <text evidence="5">May act as an export chaperone for the filament capping protein FliD.</text>
</comment>
<keyword evidence="10" id="KW-1185">Reference proteome</keyword>
<gene>
    <name evidence="9" type="ORF">ACFQWB_16115</name>
</gene>
<evidence type="ECO:0000313" key="10">
    <source>
        <dbReference type="Proteomes" id="UP001596528"/>
    </source>
</evidence>
<evidence type="ECO:0000313" key="9">
    <source>
        <dbReference type="EMBL" id="MFC7751446.1"/>
    </source>
</evidence>
<feature type="compositionally biased region" description="Low complexity" evidence="8">
    <location>
        <begin position="91"/>
        <end position="102"/>
    </location>
</feature>
<evidence type="ECO:0000256" key="7">
    <source>
        <dbReference type="ARBA" id="ARBA00093797"/>
    </source>
</evidence>
<comment type="caution">
    <text evidence="9">The sequence shown here is derived from an EMBL/GenBank/DDBJ whole genome shotgun (WGS) entry which is preliminary data.</text>
</comment>
<dbReference type="Pfam" id="PF05400">
    <property type="entry name" value="FliT"/>
    <property type="match status" value="1"/>
</dbReference>
<accession>A0ABW2V9H6</accession>
<reference evidence="10" key="1">
    <citation type="journal article" date="2019" name="Int. J. Syst. Evol. Microbiol.">
        <title>The Global Catalogue of Microorganisms (GCM) 10K type strain sequencing project: providing services to taxonomists for standard genome sequencing and annotation.</title>
        <authorList>
            <consortium name="The Broad Institute Genomics Platform"/>
            <consortium name="The Broad Institute Genome Sequencing Center for Infectious Disease"/>
            <person name="Wu L."/>
            <person name="Ma J."/>
        </authorList>
    </citation>
    <scope>NUCLEOTIDE SEQUENCE [LARGE SCALE GENOMIC DNA]</scope>
    <source>
        <strain evidence="10">JCM 18657</strain>
    </source>
</reference>
<keyword evidence="4" id="KW-0143">Chaperone</keyword>
<protein>
    <recommendedName>
        <fullName evidence="7">Flagellar protein FliT</fullName>
    </recommendedName>
</protein>
<organism evidence="9 10">
    <name type="scientific">Paenibacillus thermoaerophilus</name>
    <dbReference type="NCBI Taxonomy" id="1215385"/>
    <lineage>
        <taxon>Bacteria</taxon>
        <taxon>Bacillati</taxon>
        <taxon>Bacillota</taxon>
        <taxon>Bacilli</taxon>
        <taxon>Bacillales</taxon>
        <taxon>Paenibacillaceae</taxon>
        <taxon>Paenibacillus</taxon>
    </lineage>
</organism>
<keyword evidence="3" id="KW-1005">Bacterial flagellum biogenesis</keyword>
<dbReference type="RefSeq" id="WP_138790425.1">
    <property type="nucleotide sequence ID" value="NZ_JBHTGQ010000043.1"/>
</dbReference>
<evidence type="ECO:0000256" key="2">
    <source>
        <dbReference type="ARBA" id="ARBA00022490"/>
    </source>
</evidence>
<keyword evidence="2" id="KW-0963">Cytoplasm</keyword>
<feature type="region of interest" description="Disordered" evidence="8">
    <location>
        <begin position="91"/>
        <end position="116"/>
    </location>
</feature>
<comment type="subcellular location">
    <subcellularLocation>
        <location evidence="1">Cytoplasm</location>
        <location evidence="1">Cytosol</location>
    </subcellularLocation>
</comment>
<dbReference type="Proteomes" id="UP001596528">
    <property type="component" value="Unassembled WGS sequence"/>
</dbReference>
<sequence length="116" mass="13532">MREPCADKAVEELLALTSAMVDRLEEATAEELEQFVADRQPLVEAVVSAAETAEFRERHRENAERLRRLDAVLMDRMERLRDEAGREIAKQQAARKQASAYQPQYEEESVFFDRRY</sequence>
<evidence type="ECO:0000256" key="4">
    <source>
        <dbReference type="ARBA" id="ARBA00023186"/>
    </source>
</evidence>
<evidence type="ECO:0000256" key="3">
    <source>
        <dbReference type="ARBA" id="ARBA00022795"/>
    </source>
</evidence>
<dbReference type="InterPro" id="IPR008622">
    <property type="entry name" value="FliT"/>
</dbReference>
<evidence type="ECO:0000256" key="1">
    <source>
        <dbReference type="ARBA" id="ARBA00004514"/>
    </source>
</evidence>
<proteinExistence type="inferred from homology"/>
<evidence type="ECO:0000256" key="8">
    <source>
        <dbReference type="SAM" id="MobiDB-lite"/>
    </source>
</evidence>
<name>A0ABW2V9H6_9BACL</name>
<evidence type="ECO:0000256" key="5">
    <source>
        <dbReference type="ARBA" id="ARBA00093765"/>
    </source>
</evidence>
<dbReference type="EMBL" id="JBHTGQ010000043">
    <property type="protein sequence ID" value="MFC7751446.1"/>
    <property type="molecule type" value="Genomic_DNA"/>
</dbReference>